<dbReference type="GO" id="GO:0009055">
    <property type="term" value="F:electron transfer activity"/>
    <property type="evidence" value="ECO:0007669"/>
    <property type="project" value="InterPro"/>
</dbReference>
<dbReference type="SUPFAM" id="SSF46626">
    <property type="entry name" value="Cytochrome c"/>
    <property type="match status" value="2"/>
</dbReference>
<evidence type="ECO:0000256" key="16">
    <source>
        <dbReference type="ARBA" id="ARBA00023004"/>
    </source>
</evidence>
<keyword evidence="10 19" id="KW-0479">Metal-binding</keyword>
<keyword evidence="6 19" id="KW-0997">Cell inner membrane</keyword>
<feature type="domain" description="Cytochrome c" evidence="23">
    <location>
        <begin position="128"/>
        <end position="208"/>
    </location>
</feature>
<evidence type="ECO:0000256" key="7">
    <source>
        <dbReference type="ARBA" id="ARBA00022617"/>
    </source>
</evidence>
<keyword evidence="7 19" id="KW-0349">Heme</keyword>
<evidence type="ECO:0000256" key="19">
    <source>
        <dbReference type="PIRNR" id="PIRNR000006"/>
    </source>
</evidence>
<evidence type="ECO:0000256" key="11">
    <source>
        <dbReference type="ARBA" id="ARBA00022737"/>
    </source>
</evidence>
<dbReference type="HOGENOM" id="CLU_047545_2_0_4"/>
<evidence type="ECO:0000256" key="2">
    <source>
        <dbReference type="ARBA" id="ARBA00004673"/>
    </source>
</evidence>
<feature type="binding site" description="axial binding residue" evidence="20">
    <location>
        <position position="286"/>
    </location>
    <ligand>
        <name>heme c</name>
        <dbReference type="ChEBI" id="CHEBI:61717"/>
        <label>1</label>
    </ligand>
    <ligandPart>
        <name>Fe</name>
        <dbReference type="ChEBI" id="CHEBI:18248"/>
    </ligandPart>
</feature>
<evidence type="ECO:0000313" key="25">
    <source>
        <dbReference type="Proteomes" id="UP000056322"/>
    </source>
</evidence>
<organism evidence="24 25">
    <name type="scientific">Candidatus Methylopumilus turicensis</name>
    <dbReference type="NCBI Taxonomy" id="1581680"/>
    <lineage>
        <taxon>Bacteria</taxon>
        <taxon>Pseudomonadati</taxon>
        <taxon>Pseudomonadota</taxon>
        <taxon>Betaproteobacteria</taxon>
        <taxon>Nitrosomonadales</taxon>
        <taxon>Methylophilaceae</taxon>
        <taxon>Candidatus Methylopumilus</taxon>
    </lineage>
</organism>
<reference evidence="25" key="1">
    <citation type="submission" date="2014-12" db="EMBL/GenBank/DDBJ databases">
        <authorList>
            <person name="Salcher M.M."/>
        </authorList>
    </citation>
    <scope>NUCLEOTIDE SEQUENCE [LARGE SCALE GENOMIC DNA]</scope>
    <source>
        <strain evidence="25">MMS-10A-171</strain>
    </source>
</reference>
<keyword evidence="17 19" id="KW-0406">Ion transport</keyword>
<dbReference type="OrthoDB" id="5290932at2"/>
<dbReference type="GO" id="GO:1902600">
    <property type="term" value="P:proton transmembrane transport"/>
    <property type="evidence" value="ECO:0007669"/>
    <property type="project" value="UniProtKB-KW"/>
</dbReference>
<evidence type="ECO:0000256" key="5">
    <source>
        <dbReference type="ARBA" id="ARBA00022475"/>
    </source>
</evidence>
<feature type="binding site" description="axial binding residue" evidence="20">
    <location>
        <position position="235"/>
    </location>
    <ligand>
        <name>heme c</name>
        <dbReference type="ChEBI" id="CHEBI:61717"/>
        <label>2</label>
    </ligand>
    <ligandPart>
        <name>Fe</name>
        <dbReference type="ChEBI" id="CHEBI:18248"/>
    </ligandPart>
</feature>
<dbReference type="GO" id="GO:0016491">
    <property type="term" value="F:oxidoreductase activity"/>
    <property type="evidence" value="ECO:0007669"/>
    <property type="project" value="UniProtKB-KW"/>
</dbReference>
<dbReference type="RefSeq" id="WP_045751500.1">
    <property type="nucleotide sequence ID" value="NZ_LN794158.1"/>
</dbReference>
<evidence type="ECO:0000256" key="13">
    <source>
        <dbReference type="ARBA" id="ARBA00022982"/>
    </source>
</evidence>
<dbReference type="PIRSF" id="PIRSF000006">
    <property type="entry name" value="Cbb3-Cox_fixP"/>
    <property type="match status" value="1"/>
</dbReference>
<dbReference type="PROSITE" id="PS51007">
    <property type="entry name" value="CYTC"/>
    <property type="match status" value="2"/>
</dbReference>
<dbReference type="AlphaFoldDB" id="A0A0B7J166"/>
<dbReference type="InterPro" id="IPR008168">
    <property type="entry name" value="Cyt_C_IC"/>
</dbReference>
<dbReference type="InterPro" id="IPR050597">
    <property type="entry name" value="Cytochrome_c_Oxidase_Subunit"/>
</dbReference>
<feature type="binding site" description="covalent" evidence="21">
    <location>
        <position position="144"/>
    </location>
    <ligand>
        <name>heme c</name>
        <dbReference type="ChEBI" id="CHEBI:61717"/>
        <label>1</label>
    </ligand>
</feature>
<protein>
    <recommendedName>
        <fullName evidence="19">Cbb3-type cytochrome c oxidase subunit</fullName>
    </recommendedName>
</protein>
<dbReference type="Gene3D" id="6.10.280.130">
    <property type="match status" value="1"/>
</dbReference>
<evidence type="ECO:0000256" key="12">
    <source>
        <dbReference type="ARBA" id="ARBA00022781"/>
    </source>
</evidence>
<evidence type="ECO:0000256" key="3">
    <source>
        <dbReference type="ARBA" id="ARBA00006113"/>
    </source>
</evidence>
<keyword evidence="5 19" id="KW-1003">Cell membrane</keyword>
<keyword evidence="15 19" id="KW-0560">Oxidoreductase</keyword>
<dbReference type="EMBL" id="LN794158">
    <property type="protein sequence ID" value="CEN56398.1"/>
    <property type="molecule type" value="Genomic_DNA"/>
</dbReference>
<dbReference type="InterPro" id="IPR032858">
    <property type="entry name" value="CcoP_N"/>
</dbReference>
<dbReference type="PANTHER" id="PTHR33751">
    <property type="entry name" value="CBB3-TYPE CYTOCHROME C OXIDASE SUBUNIT FIXP"/>
    <property type="match status" value="1"/>
</dbReference>
<keyword evidence="13 19" id="KW-0249">Electron transport</keyword>
<dbReference type="KEGG" id="mbac:BN1209_1361"/>
<evidence type="ECO:0000256" key="18">
    <source>
        <dbReference type="ARBA" id="ARBA00023136"/>
    </source>
</evidence>
<evidence type="ECO:0000256" key="21">
    <source>
        <dbReference type="PIRSR" id="PIRSR000006-2"/>
    </source>
</evidence>
<keyword evidence="14 22" id="KW-1133">Transmembrane helix</keyword>
<dbReference type="InterPro" id="IPR004678">
    <property type="entry name" value="Cyt_c_oxidase_cbb3_su3"/>
</dbReference>
<feature type="binding site" description="covalent" evidence="21">
    <location>
        <position position="141"/>
    </location>
    <ligand>
        <name>heme c</name>
        <dbReference type="ChEBI" id="CHEBI:61717"/>
        <label>1</label>
    </ligand>
</feature>
<dbReference type="STRING" id="1581680.BN1209_1361"/>
<dbReference type="InterPro" id="IPR038414">
    <property type="entry name" value="CcoP_N_sf"/>
</dbReference>
<comment type="subunit">
    <text evidence="19">Component of the cbb3-type cytochrome c oxidase.</text>
</comment>
<comment type="similarity">
    <text evidence="3 19">Belongs to the CcoP / FixP family.</text>
</comment>
<evidence type="ECO:0000256" key="20">
    <source>
        <dbReference type="PIRSR" id="PIRSR000006-1"/>
    </source>
</evidence>
<dbReference type="PRINTS" id="PR00605">
    <property type="entry name" value="CYTCHROMECIC"/>
</dbReference>
<feature type="domain" description="Cytochrome c" evidence="23">
    <location>
        <begin position="215"/>
        <end position="309"/>
    </location>
</feature>
<evidence type="ECO:0000256" key="9">
    <source>
        <dbReference type="ARBA" id="ARBA00022692"/>
    </source>
</evidence>
<feature type="binding site" description="covalent" evidence="21">
    <location>
        <position position="234"/>
    </location>
    <ligand>
        <name>heme c</name>
        <dbReference type="ChEBI" id="CHEBI:61717"/>
        <label>2</label>
    </ligand>
</feature>
<keyword evidence="18 19" id="KW-0472">Membrane</keyword>
<dbReference type="InterPro" id="IPR009056">
    <property type="entry name" value="Cyt_c-like_dom"/>
</dbReference>
<accession>A0A0B7J166</accession>
<dbReference type="Gene3D" id="1.10.760.10">
    <property type="entry name" value="Cytochrome c-like domain"/>
    <property type="match status" value="2"/>
</dbReference>
<evidence type="ECO:0000256" key="22">
    <source>
        <dbReference type="SAM" id="Phobius"/>
    </source>
</evidence>
<name>A0A0B7J166_9PROT</name>
<dbReference type="UniPathway" id="UPA00705"/>
<feature type="transmembrane region" description="Helical" evidence="22">
    <location>
        <begin position="31"/>
        <end position="49"/>
    </location>
</feature>
<evidence type="ECO:0000256" key="15">
    <source>
        <dbReference type="ARBA" id="ARBA00023002"/>
    </source>
</evidence>
<keyword evidence="11" id="KW-0677">Repeat</keyword>
<sequence>MSQDNKKATTQTTGHVWDDDLEELDNPLPRWWIWGFYVTFAFAIVYWLFYPAWPVANTYTKGIAGLNNVTYVATKADGTQETKTTHWNMRSKLMVEMNELKAEQKQYFDKVASKSFEEVAKDPELMQFVNSAGKTLFATNCAPCHQAGGQGKVKFSPNLTDDHWQYGGAYENIETTIIAGRNGVMPSFKAILNDEELSQVSSYVLSLSGEPHNADAAKLGDAIFHGDKAGCYACHGADAKGNPAIGSANLTDKIWLWPDVLGAKTPEAKLTEVKTLIYDGMNKGVMPVWGARLKPEQIKLLTVYVHDSLGGGK</sequence>
<comment type="cofactor">
    <cofactor evidence="19 21">
        <name>heme c</name>
        <dbReference type="ChEBI" id="CHEBI:61717"/>
    </cofactor>
    <text evidence="19 21">Binds 2 heme C groups per subunit.</text>
</comment>
<dbReference type="Proteomes" id="UP000056322">
    <property type="component" value="Chromosome 1"/>
</dbReference>
<comment type="subcellular location">
    <subcellularLocation>
        <location evidence="1 19">Cell inner membrane</location>
    </subcellularLocation>
</comment>
<comment type="function">
    <text evidence="19">C-type cytochrome. Part of the cbb3-type cytochrome c oxidase complex.</text>
</comment>
<evidence type="ECO:0000256" key="4">
    <source>
        <dbReference type="ARBA" id="ARBA00022448"/>
    </source>
</evidence>
<feature type="binding site" description="covalent" evidence="21">
    <location>
        <position position="231"/>
    </location>
    <ligand>
        <name>heme c</name>
        <dbReference type="ChEBI" id="CHEBI:61717"/>
        <label>2</label>
    </ligand>
</feature>
<dbReference type="PANTHER" id="PTHR33751:SF1">
    <property type="entry name" value="CBB3-TYPE CYTOCHROME C OXIDASE SUBUNIT FIXP"/>
    <property type="match status" value="1"/>
</dbReference>
<evidence type="ECO:0000256" key="10">
    <source>
        <dbReference type="ARBA" id="ARBA00022723"/>
    </source>
</evidence>
<keyword evidence="9 22" id="KW-0812">Transmembrane</keyword>
<evidence type="ECO:0000256" key="14">
    <source>
        <dbReference type="ARBA" id="ARBA00022989"/>
    </source>
</evidence>
<proteinExistence type="inferred from homology"/>
<dbReference type="Pfam" id="PF14715">
    <property type="entry name" value="FixP_N"/>
    <property type="match status" value="1"/>
</dbReference>
<feature type="binding site" description="axial binding residue" evidence="20">
    <location>
        <position position="185"/>
    </location>
    <ligand>
        <name>heme c</name>
        <dbReference type="ChEBI" id="CHEBI:61717"/>
        <label>2</label>
    </ligand>
    <ligandPart>
        <name>Fe</name>
        <dbReference type="ChEBI" id="CHEBI:18248"/>
    </ligandPart>
</feature>
<dbReference type="GO" id="GO:0005506">
    <property type="term" value="F:iron ion binding"/>
    <property type="evidence" value="ECO:0007669"/>
    <property type="project" value="InterPro"/>
</dbReference>
<evidence type="ECO:0000259" key="23">
    <source>
        <dbReference type="PROSITE" id="PS51007"/>
    </source>
</evidence>
<evidence type="ECO:0000256" key="1">
    <source>
        <dbReference type="ARBA" id="ARBA00004533"/>
    </source>
</evidence>
<keyword evidence="12 19" id="KW-0375">Hydrogen ion transport</keyword>
<keyword evidence="16 19" id="KW-0408">Iron</keyword>
<dbReference type="GO" id="GO:0006119">
    <property type="term" value="P:oxidative phosphorylation"/>
    <property type="evidence" value="ECO:0007669"/>
    <property type="project" value="UniProtKB-UniPathway"/>
</dbReference>
<gene>
    <name evidence="24" type="primary">fixP</name>
    <name evidence="24" type="ORF">BN1209_1361</name>
</gene>
<keyword evidence="4 19" id="KW-0813">Transport</keyword>
<dbReference type="GO" id="GO:0020037">
    <property type="term" value="F:heme binding"/>
    <property type="evidence" value="ECO:0007669"/>
    <property type="project" value="InterPro"/>
</dbReference>
<dbReference type="InterPro" id="IPR036909">
    <property type="entry name" value="Cyt_c-like_dom_sf"/>
</dbReference>
<keyword evidence="8 19" id="KW-0679">Respiratory chain</keyword>
<dbReference type="Pfam" id="PF13442">
    <property type="entry name" value="Cytochrome_CBB3"/>
    <property type="match status" value="2"/>
</dbReference>
<keyword evidence="25" id="KW-1185">Reference proteome</keyword>
<comment type="pathway">
    <text evidence="2 19">Energy metabolism; oxidative phosphorylation.</text>
</comment>
<feature type="binding site" description="axial binding residue" evidence="20">
    <location>
        <position position="145"/>
    </location>
    <ligand>
        <name>heme c</name>
        <dbReference type="ChEBI" id="CHEBI:61717"/>
        <label>1</label>
    </ligand>
    <ligandPart>
        <name>Fe</name>
        <dbReference type="ChEBI" id="CHEBI:18248"/>
    </ligandPart>
</feature>
<evidence type="ECO:0000256" key="6">
    <source>
        <dbReference type="ARBA" id="ARBA00022519"/>
    </source>
</evidence>
<evidence type="ECO:0000313" key="24">
    <source>
        <dbReference type="EMBL" id="CEN56398.1"/>
    </source>
</evidence>
<dbReference type="GO" id="GO:0005886">
    <property type="term" value="C:plasma membrane"/>
    <property type="evidence" value="ECO:0007669"/>
    <property type="project" value="UniProtKB-SubCell"/>
</dbReference>
<evidence type="ECO:0000256" key="8">
    <source>
        <dbReference type="ARBA" id="ARBA00022660"/>
    </source>
</evidence>
<evidence type="ECO:0000256" key="17">
    <source>
        <dbReference type="ARBA" id="ARBA00023065"/>
    </source>
</evidence>